<evidence type="ECO:0000313" key="6">
    <source>
        <dbReference type="Proteomes" id="UP000033900"/>
    </source>
</evidence>
<keyword evidence="2" id="KW-0238">DNA-binding</keyword>
<reference evidence="5 6" key="1">
    <citation type="submission" date="2015-02" db="EMBL/GenBank/DDBJ databases">
        <title>Draft genome sequences of ten Microbacterium spp. with emphasis on heavy metal contaminated environments.</title>
        <authorList>
            <person name="Corretto E."/>
        </authorList>
    </citation>
    <scope>NUCLEOTIDE SEQUENCE [LARGE SCALE GENOMIC DNA]</scope>
    <source>
        <strain evidence="5 6">SA35</strain>
    </source>
</reference>
<dbReference type="PROSITE" id="PS50932">
    <property type="entry name" value="HTH_LACI_2"/>
    <property type="match status" value="1"/>
</dbReference>
<dbReference type="InterPro" id="IPR046335">
    <property type="entry name" value="LacI/GalR-like_sensor"/>
</dbReference>
<dbReference type="Pfam" id="PF13377">
    <property type="entry name" value="Peripla_BP_3"/>
    <property type="match status" value="1"/>
</dbReference>
<dbReference type="PANTHER" id="PTHR30146">
    <property type="entry name" value="LACI-RELATED TRANSCRIPTIONAL REPRESSOR"/>
    <property type="match status" value="1"/>
</dbReference>
<keyword evidence="3" id="KW-0804">Transcription</keyword>
<dbReference type="SUPFAM" id="SSF47413">
    <property type="entry name" value="lambda repressor-like DNA-binding domains"/>
    <property type="match status" value="1"/>
</dbReference>
<protein>
    <submittedName>
        <fullName evidence="5">Ribose operon repressor</fullName>
    </submittedName>
</protein>
<dbReference type="SUPFAM" id="SSF53822">
    <property type="entry name" value="Periplasmic binding protein-like I"/>
    <property type="match status" value="1"/>
</dbReference>
<dbReference type="OrthoDB" id="9785139at2"/>
<dbReference type="GO" id="GO:0003700">
    <property type="term" value="F:DNA-binding transcription factor activity"/>
    <property type="evidence" value="ECO:0007669"/>
    <property type="project" value="TreeGrafter"/>
</dbReference>
<evidence type="ECO:0000256" key="1">
    <source>
        <dbReference type="ARBA" id="ARBA00023015"/>
    </source>
</evidence>
<dbReference type="SMART" id="SM00354">
    <property type="entry name" value="HTH_LACI"/>
    <property type="match status" value="1"/>
</dbReference>
<gene>
    <name evidence="5" type="primary">rbsR_4</name>
    <name evidence="5" type="ORF">RS84_01591</name>
</gene>
<evidence type="ECO:0000259" key="4">
    <source>
        <dbReference type="PROSITE" id="PS50932"/>
    </source>
</evidence>
<organism evidence="5 6">
    <name type="scientific">Microbacterium hydrocarbonoxydans</name>
    <dbReference type="NCBI Taxonomy" id="273678"/>
    <lineage>
        <taxon>Bacteria</taxon>
        <taxon>Bacillati</taxon>
        <taxon>Actinomycetota</taxon>
        <taxon>Actinomycetes</taxon>
        <taxon>Micrococcales</taxon>
        <taxon>Microbacteriaceae</taxon>
        <taxon>Microbacterium</taxon>
    </lineage>
</organism>
<dbReference type="InterPro" id="IPR028082">
    <property type="entry name" value="Peripla_BP_I"/>
</dbReference>
<accession>A0A0M2HMJ0</accession>
<sequence>MSVAPSSRDRPATVYDVAALAGVSAQTVSRFVKGFEGIRPATRERVQAAIEELGYRPNHAARLLRTQKSNRIGALVHDMFERGPGELLRGAAIEARRWGYSLNVVGIDSLDEQSIDDAFDQFEVEQVAGILVVTLTEELREVVRRRSSNIPVLIDPADAPGPTPTTSESGGREAALHLLALGHRRIGLISGPEGRLPSKQRRDSFIQAVDAAGADVVAEWPGDWSPEAGAAAAEAFDPSAGVTGVFAANDAMAIGFIHGLIRRGIEVPGAVSVVGFDDIPVAAYLQPELTTVRPIVNDEGKTAIDALIALIEDRPAAPIVHSGTELVARSSTAPAPAG</sequence>
<dbReference type="PATRIC" id="fig|273678.4.peg.1590"/>
<keyword evidence="1" id="KW-0805">Transcription regulation</keyword>
<dbReference type="STRING" id="273678.RS84_01591"/>
<comment type="caution">
    <text evidence="5">The sequence shown here is derived from an EMBL/GenBank/DDBJ whole genome shotgun (WGS) entry which is preliminary data.</text>
</comment>
<dbReference type="RefSeq" id="WP_045257226.1">
    <property type="nucleotide sequence ID" value="NZ_JYJB01000008.1"/>
</dbReference>
<dbReference type="Pfam" id="PF00356">
    <property type="entry name" value="LacI"/>
    <property type="match status" value="1"/>
</dbReference>
<evidence type="ECO:0000256" key="2">
    <source>
        <dbReference type="ARBA" id="ARBA00023125"/>
    </source>
</evidence>
<dbReference type="InterPro" id="IPR000843">
    <property type="entry name" value="HTH_LacI"/>
</dbReference>
<dbReference type="PANTHER" id="PTHR30146:SF153">
    <property type="entry name" value="LACTOSE OPERON REPRESSOR"/>
    <property type="match status" value="1"/>
</dbReference>
<keyword evidence="6" id="KW-1185">Reference proteome</keyword>
<evidence type="ECO:0000313" key="5">
    <source>
        <dbReference type="EMBL" id="KJL47962.1"/>
    </source>
</evidence>
<name>A0A0M2HMJ0_9MICO</name>
<evidence type="ECO:0000256" key="3">
    <source>
        <dbReference type="ARBA" id="ARBA00023163"/>
    </source>
</evidence>
<dbReference type="PROSITE" id="PS00356">
    <property type="entry name" value="HTH_LACI_1"/>
    <property type="match status" value="1"/>
</dbReference>
<dbReference type="InterPro" id="IPR010982">
    <property type="entry name" value="Lambda_DNA-bd_dom_sf"/>
</dbReference>
<dbReference type="Gene3D" id="3.40.50.2300">
    <property type="match status" value="2"/>
</dbReference>
<dbReference type="EMBL" id="JYJB01000008">
    <property type="protein sequence ID" value="KJL47962.1"/>
    <property type="molecule type" value="Genomic_DNA"/>
</dbReference>
<dbReference type="CDD" id="cd01392">
    <property type="entry name" value="HTH_LacI"/>
    <property type="match status" value="1"/>
</dbReference>
<dbReference type="GO" id="GO:0000976">
    <property type="term" value="F:transcription cis-regulatory region binding"/>
    <property type="evidence" value="ECO:0007669"/>
    <property type="project" value="TreeGrafter"/>
</dbReference>
<proteinExistence type="predicted"/>
<dbReference type="AlphaFoldDB" id="A0A0M2HMJ0"/>
<dbReference type="Gene3D" id="1.10.260.40">
    <property type="entry name" value="lambda repressor-like DNA-binding domains"/>
    <property type="match status" value="1"/>
</dbReference>
<feature type="domain" description="HTH lacI-type" evidence="4">
    <location>
        <begin position="12"/>
        <end position="66"/>
    </location>
</feature>
<dbReference type="CDD" id="cd01574">
    <property type="entry name" value="PBP1_LacI"/>
    <property type="match status" value="1"/>
</dbReference>
<dbReference type="Proteomes" id="UP000033900">
    <property type="component" value="Unassembled WGS sequence"/>
</dbReference>